<name>A0ABP9N3C7_9GAMM</name>
<dbReference type="Proteomes" id="UP001500171">
    <property type="component" value="Unassembled WGS sequence"/>
</dbReference>
<keyword evidence="2" id="KW-1185">Reference proteome</keyword>
<dbReference type="EMBL" id="BAABHY010000001">
    <property type="protein sequence ID" value="GAA5106746.1"/>
    <property type="molecule type" value="Genomic_DNA"/>
</dbReference>
<protein>
    <submittedName>
        <fullName evidence="1">Uncharacterized protein</fullName>
    </submittedName>
</protein>
<evidence type="ECO:0000313" key="1">
    <source>
        <dbReference type="EMBL" id="GAA5106746.1"/>
    </source>
</evidence>
<sequence>MTKGKKILIAAIIIIGVLYIMGRNGNKKDDTFSTLQYPQNQIALINATVDAMSKSKKADNDMQKGNALRERSNAICSTIGSLFVKDWVGIISNIDSNSDGYGILSVEINNDIFLKTWNNSVSDTFDNTLIRPGTKLFNTVSNLKRGQVIKFSGTFFADDQTCINESSLSLDGKLKEPEFIFRFSKVTPL</sequence>
<accession>A0ABP9N3C7</accession>
<gene>
    <name evidence="1" type="ORF">GCM10023211_06930</name>
</gene>
<reference evidence="2" key="1">
    <citation type="journal article" date="2019" name="Int. J. Syst. Evol. Microbiol.">
        <title>The Global Catalogue of Microorganisms (GCM) 10K type strain sequencing project: providing services to taxonomists for standard genome sequencing and annotation.</title>
        <authorList>
            <consortium name="The Broad Institute Genomics Platform"/>
            <consortium name="The Broad Institute Genome Sequencing Center for Infectious Disease"/>
            <person name="Wu L."/>
            <person name="Ma J."/>
        </authorList>
    </citation>
    <scope>NUCLEOTIDE SEQUENCE [LARGE SCALE GENOMIC DNA]</scope>
    <source>
        <strain evidence="2">JCM 18050</strain>
    </source>
</reference>
<organism evidence="1 2">
    <name type="scientific">Orbus sasakiae</name>
    <dbReference type="NCBI Taxonomy" id="1078475"/>
    <lineage>
        <taxon>Bacteria</taxon>
        <taxon>Pseudomonadati</taxon>
        <taxon>Pseudomonadota</taxon>
        <taxon>Gammaproteobacteria</taxon>
        <taxon>Orbales</taxon>
        <taxon>Orbaceae</taxon>
        <taxon>Orbus</taxon>
    </lineage>
</organism>
<evidence type="ECO:0000313" key="2">
    <source>
        <dbReference type="Proteomes" id="UP001500171"/>
    </source>
</evidence>
<dbReference type="RefSeq" id="WP_345488850.1">
    <property type="nucleotide sequence ID" value="NZ_BAABHY010000001.1"/>
</dbReference>
<comment type="caution">
    <text evidence="1">The sequence shown here is derived from an EMBL/GenBank/DDBJ whole genome shotgun (WGS) entry which is preliminary data.</text>
</comment>
<proteinExistence type="predicted"/>